<sequence>MWTGAKELKAQLARLWERGELLRDAVTGNVRFPLRLTLKSPSSADITDRFEAVRAWAAELAATDSVSLEWQEVRHRVQGVQKLPATAWIKTLEEVLTWLGKRREWARFSAQVSATRQTHPALLPWLEKRPLQALALSAEWPRLLAVVTWLVEHPRPGIYLRQVDLPGVHSKFIEAHRSVLAELLDLALPGDAVDLGKTGVGQFAARYGFLEKPARIRFRVLDPANHAVPGSVCPDVTLDAENFSRMEFSARRMFITENETNFLAFPQVRDAMVIFGAGYGWDALARSHWLQNCSIHYWGDIDTHGFGILDQLRGYFGHVESFLMDRETLDAHAPVWGCEDKPLLVDLHRLTPEESTLYDELRDNRIRARLRLEQEHIGFHWLGDRLEQLLQGRRGANPCPWR</sequence>
<evidence type="ECO:0000313" key="3">
    <source>
        <dbReference type="EMBL" id="QLH51031.1"/>
    </source>
</evidence>
<evidence type="ECO:0000259" key="2">
    <source>
        <dbReference type="Pfam" id="PF11795"/>
    </source>
</evidence>
<dbReference type="Proteomes" id="UP000509684">
    <property type="component" value="Chromosome"/>
</dbReference>
<feature type="domain" description="Wadjet protein JetD C-terminal" evidence="1">
    <location>
        <begin position="208"/>
        <end position="384"/>
    </location>
</feature>
<feature type="domain" description="DUF3322" evidence="2">
    <location>
        <begin position="6"/>
        <end position="185"/>
    </location>
</feature>
<dbReference type="AlphaFoldDB" id="A0A7D5NDH9"/>
<accession>A0A7D5NDH9</accession>
<proteinExistence type="predicted"/>
<evidence type="ECO:0000259" key="1">
    <source>
        <dbReference type="Pfam" id="PF09983"/>
    </source>
</evidence>
<dbReference type="Pfam" id="PF09983">
    <property type="entry name" value="JetD_C"/>
    <property type="match status" value="1"/>
</dbReference>
<dbReference type="KEGG" id="acog:HWD57_15445"/>
<reference evidence="3 4" key="1">
    <citation type="journal article" date="2019" name="Microbiome">
        <title>Annotated bacterial chromosomes from frame-shift-corrected long-read metagenomic data.</title>
        <authorList>
            <person name="Arumugam K."/>
            <person name="Bagci C."/>
            <person name="Bessarab I."/>
            <person name="Beier S."/>
            <person name="Buchfink B."/>
            <person name="Gorska A."/>
            <person name="Qiu G."/>
            <person name="Huson D.H."/>
            <person name="Williams R.B.H."/>
        </authorList>
    </citation>
    <scope>NUCLEOTIDE SEQUENCE [LARGE SCALE GENOMIC DNA]</scope>
    <source>
        <strain evidence="3">SSA1</strain>
    </source>
</reference>
<dbReference type="InterPro" id="IPR014544">
    <property type="entry name" value="UCP028408"/>
</dbReference>
<dbReference type="PIRSF" id="PIRSF028408">
    <property type="entry name" value="UCP028408"/>
    <property type="match status" value="1"/>
</dbReference>
<dbReference type="EMBL" id="CP058708">
    <property type="protein sequence ID" value="QLH51031.1"/>
    <property type="molecule type" value="Genomic_DNA"/>
</dbReference>
<name>A0A7D5NDH9_9PROT</name>
<dbReference type="Pfam" id="PF11795">
    <property type="entry name" value="DUF3322"/>
    <property type="match status" value="1"/>
</dbReference>
<protein>
    <recommendedName>
        <fullName evidence="5">Wadjet protein JetD C-terminal domain-containing protein</fullName>
    </recommendedName>
</protein>
<organism evidence="3 4">
    <name type="scientific">Candidatus Accumulibacter cognatus</name>
    <dbReference type="NCBI Taxonomy" id="2954383"/>
    <lineage>
        <taxon>Bacteria</taxon>
        <taxon>Pseudomonadati</taxon>
        <taxon>Pseudomonadota</taxon>
        <taxon>Betaproteobacteria</taxon>
        <taxon>Candidatus Accumulibacter</taxon>
    </lineage>
</organism>
<evidence type="ECO:0008006" key="5">
    <source>
        <dbReference type="Google" id="ProtNLM"/>
    </source>
</evidence>
<dbReference type="InterPro" id="IPR024534">
    <property type="entry name" value="JetD_C"/>
</dbReference>
<dbReference type="InterPro" id="IPR024537">
    <property type="entry name" value="DUF3322"/>
</dbReference>
<evidence type="ECO:0000313" key="4">
    <source>
        <dbReference type="Proteomes" id="UP000509684"/>
    </source>
</evidence>
<gene>
    <name evidence="3" type="ORF">HWD57_15445</name>
</gene>